<evidence type="ECO:0000313" key="5">
    <source>
        <dbReference type="EMBL" id="RSU07354.1"/>
    </source>
</evidence>
<accession>A0A430AHM7</accession>
<dbReference type="InterPro" id="IPR000551">
    <property type="entry name" value="MerR-type_HTH_dom"/>
</dbReference>
<dbReference type="Gene3D" id="1.10.1660.10">
    <property type="match status" value="1"/>
</dbReference>
<dbReference type="PANTHER" id="PTHR30204:SF94">
    <property type="entry name" value="HEAVY METAL-DEPENDENT TRANSCRIPTIONAL REGULATOR HI_0293-RELATED"/>
    <property type="match status" value="1"/>
</dbReference>
<protein>
    <submittedName>
        <fullName evidence="5">Transcriptional regulator</fullName>
    </submittedName>
</protein>
<organism evidence="5 6">
    <name type="scientific">Vagococcus entomophilus</name>
    <dbReference type="NCBI Taxonomy" id="1160095"/>
    <lineage>
        <taxon>Bacteria</taxon>
        <taxon>Bacillati</taxon>
        <taxon>Bacillota</taxon>
        <taxon>Bacilli</taxon>
        <taxon>Lactobacillales</taxon>
        <taxon>Enterococcaceae</taxon>
        <taxon>Vagococcus</taxon>
    </lineage>
</organism>
<comment type="caution">
    <text evidence="5">The sequence shown here is derived from an EMBL/GenBank/DDBJ whole genome shotgun (WGS) entry which is preliminary data.</text>
</comment>
<evidence type="ECO:0000256" key="3">
    <source>
        <dbReference type="ARBA" id="ARBA00023163"/>
    </source>
</evidence>
<dbReference type="OrthoDB" id="9811174at2"/>
<reference evidence="5 6" key="1">
    <citation type="submission" date="2017-05" db="EMBL/GenBank/DDBJ databases">
        <title>Vagococcus spp. assemblies.</title>
        <authorList>
            <person name="Gulvik C.A."/>
        </authorList>
    </citation>
    <scope>NUCLEOTIDE SEQUENCE [LARGE SCALE GENOMIC DNA]</scope>
    <source>
        <strain evidence="5 6">DSM 24756</strain>
    </source>
</reference>
<evidence type="ECO:0000256" key="1">
    <source>
        <dbReference type="ARBA" id="ARBA00023015"/>
    </source>
</evidence>
<keyword evidence="6" id="KW-1185">Reference proteome</keyword>
<dbReference type="SUPFAM" id="SSF46955">
    <property type="entry name" value="Putative DNA-binding domain"/>
    <property type="match status" value="1"/>
</dbReference>
<feature type="domain" description="HTH merR-type" evidence="4">
    <location>
        <begin position="7"/>
        <end position="72"/>
    </location>
</feature>
<dbReference type="InterPro" id="IPR047057">
    <property type="entry name" value="MerR_fam"/>
</dbReference>
<dbReference type="GO" id="GO:0003700">
    <property type="term" value="F:DNA-binding transcription factor activity"/>
    <property type="evidence" value="ECO:0007669"/>
    <property type="project" value="InterPro"/>
</dbReference>
<evidence type="ECO:0000259" key="4">
    <source>
        <dbReference type="PROSITE" id="PS50937"/>
    </source>
</evidence>
<dbReference type="EMBL" id="NGJZ01000002">
    <property type="protein sequence ID" value="RSU07354.1"/>
    <property type="molecule type" value="Genomic_DNA"/>
</dbReference>
<keyword evidence="1" id="KW-0805">Transcription regulation</keyword>
<keyword evidence="3" id="KW-0804">Transcription</keyword>
<dbReference type="AlphaFoldDB" id="A0A430AHM7"/>
<evidence type="ECO:0000256" key="2">
    <source>
        <dbReference type="ARBA" id="ARBA00023125"/>
    </source>
</evidence>
<dbReference type="Pfam" id="PF13411">
    <property type="entry name" value="MerR_1"/>
    <property type="match status" value="1"/>
</dbReference>
<keyword evidence="2" id="KW-0238">DNA-binding</keyword>
<dbReference type="PRINTS" id="PR00040">
    <property type="entry name" value="HTHMERR"/>
</dbReference>
<dbReference type="Proteomes" id="UP000288669">
    <property type="component" value="Unassembled WGS sequence"/>
</dbReference>
<dbReference type="PANTHER" id="PTHR30204">
    <property type="entry name" value="REDOX-CYCLING DRUG-SENSING TRANSCRIPTIONAL ACTIVATOR SOXR"/>
    <property type="match status" value="1"/>
</dbReference>
<gene>
    <name evidence="5" type="ORF">CBF30_08885</name>
</gene>
<dbReference type="SMART" id="SM00422">
    <property type="entry name" value="HTH_MERR"/>
    <property type="match status" value="1"/>
</dbReference>
<proteinExistence type="predicted"/>
<name>A0A430AHM7_9ENTE</name>
<dbReference type="InterPro" id="IPR009061">
    <property type="entry name" value="DNA-bd_dom_put_sf"/>
</dbReference>
<dbReference type="RefSeq" id="WP_126825379.1">
    <property type="nucleotide sequence ID" value="NZ_JBHLWU010000002.1"/>
</dbReference>
<dbReference type="GO" id="GO:0003677">
    <property type="term" value="F:DNA binding"/>
    <property type="evidence" value="ECO:0007669"/>
    <property type="project" value="UniProtKB-KW"/>
</dbReference>
<dbReference type="PROSITE" id="PS50937">
    <property type="entry name" value="HTH_MERR_2"/>
    <property type="match status" value="1"/>
</dbReference>
<evidence type="ECO:0000313" key="6">
    <source>
        <dbReference type="Proteomes" id="UP000288669"/>
    </source>
</evidence>
<sequence>MEPMTRGTLAKMAGMSSSTIRYYEDCQLLPKAKRLENGYRIYSEEYLIMLKFIKDAKKLGYTLNEIREILAMLNSEMHPEELKKLVHNKIENIEHKIKDLRAMQKLLASLLTFSDSDIHNYLNTFR</sequence>